<dbReference type="EMBL" id="PQFF01000213">
    <property type="protein sequence ID" value="RHZ73599.1"/>
    <property type="molecule type" value="Genomic_DNA"/>
</dbReference>
<comment type="caution">
    <text evidence="1">The sequence shown here is derived from an EMBL/GenBank/DDBJ whole genome shotgun (WGS) entry which is preliminary data.</text>
</comment>
<protein>
    <submittedName>
        <fullName evidence="1">Uncharacterized protein</fullName>
    </submittedName>
</protein>
<sequence>MIWNDLKQHRAFQINHYPSTKIGFKARITSKNRSCPRFGLAEFMMRSDLSDFSQDKLNGVMVPIVMKNRSEQLTF</sequence>
<organism evidence="1 2">
    <name type="scientific">Diversispora epigaea</name>
    <dbReference type="NCBI Taxonomy" id="1348612"/>
    <lineage>
        <taxon>Eukaryota</taxon>
        <taxon>Fungi</taxon>
        <taxon>Fungi incertae sedis</taxon>
        <taxon>Mucoromycota</taxon>
        <taxon>Glomeromycotina</taxon>
        <taxon>Glomeromycetes</taxon>
        <taxon>Diversisporales</taxon>
        <taxon>Diversisporaceae</taxon>
        <taxon>Diversispora</taxon>
    </lineage>
</organism>
<dbReference type="AlphaFoldDB" id="A0A397ICJ2"/>
<proteinExistence type="predicted"/>
<name>A0A397ICJ2_9GLOM</name>
<gene>
    <name evidence="1" type="ORF">Glove_230g121</name>
</gene>
<keyword evidence="2" id="KW-1185">Reference proteome</keyword>
<reference evidence="1 2" key="1">
    <citation type="submission" date="2018-08" db="EMBL/GenBank/DDBJ databases">
        <title>Genome and evolution of the arbuscular mycorrhizal fungus Diversispora epigaea (formerly Glomus versiforme) and its bacterial endosymbionts.</title>
        <authorList>
            <person name="Sun X."/>
            <person name="Fei Z."/>
            <person name="Harrison M."/>
        </authorList>
    </citation>
    <scope>NUCLEOTIDE SEQUENCE [LARGE SCALE GENOMIC DNA]</scope>
    <source>
        <strain evidence="1 2">IT104</strain>
    </source>
</reference>
<dbReference type="Proteomes" id="UP000266861">
    <property type="component" value="Unassembled WGS sequence"/>
</dbReference>
<accession>A0A397ICJ2</accession>
<evidence type="ECO:0000313" key="1">
    <source>
        <dbReference type="EMBL" id="RHZ73599.1"/>
    </source>
</evidence>
<evidence type="ECO:0000313" key="2">
    <source>
        <dbReference type="Proteomes" id="UP000266861"/>
    </source>
</evidence>